<keyword evidence="4" id="KW-1185">Reference proteome</keyword>
<proteinExistence type="predicted"/>
<feature type="coiled-coil region" evidence="1">
    <location>
        <begin position="221"/>
        <end position="266"/>
    </location>
</feature>
<evidence type="ECO:0000313" key="4">
    <source>
        <dbReference type="Proteomes" id="UP001470230"/>
    </source>
</evidence>
<accession>A0ABR2L5B8</accession>
<dbReference type="PANTHER" id="PTHR47026">
    <property type="entry name" value="PIGMENTOSA GTPASE REGULATOR-LIKE PROTEIN, PUTATIVE-RELATED"/>
    <property type="match status" value="1"/>
</dbReference>
<feature type="coiled-coil region" evidence="1">
    <location>
        <begin position="362"/>
        <end position="393"/>
    </location>
</feature>
<dbReference type="EMBL" id="JAPFFF010000001">
    <property type="protein sequence ID" value="KAK8898560.1"/>
    <property type="molecule type" value="Genomic_DNA"/>
</dbReference>
<evidence type="ECO:0000313" key="3">
    <source>
        <dbReference type="EMBL" id="KAK8898560.1"/>
    </source>
</evidence>
<evidence type="ECO:0000256" key="1">
    <source>
        <dbReference type="SAM" id="Coils"/>
    </source>
</evidence>
<protein>
    <submittedName>
        <fullName evidence="3">Uncharacterized protein</fullName>
    </submittedName>
</protein>
<dbReference type="Proteomes" id="UP001470230">
    <property type="component" value="Unassembled WGS sequence"/>
</dbReference>
<feature type="compositionally biased region" description="Polar residues" evidence="2">
    <location>
        <begin position="454"/>
        <end position="475"/>
    </location>
</feature>
<feature type="compositionally biased region" description="Polar residues" evidence="2">
    <location>
        <begin position="404"/>
        <end position="446"/>
    </location>
</feature>
<organism evidence="3 4">
    <name type="scientific">Tritrichomonas musculus</name>
    <dbReference type="NCBI Taxonomy" id="1915356"/>
    <lineage>
        <taxon>Eukaryota</taxon>
        <taxon>Metamonada</taxon>
        <taxon>Parabasalia</taxon>
        <taxon>Tritrichomonadida</taxon>
        <taxon>Tritrichomonadidae</taxon>
        <taxon>Tritrichomonas</taxon>
    </lineage>
</organism>
<keyword evidence="1" id="KW-0175">Coiled coil</keyword>
<sequence>MNIKLPNGPRNSPRSIRSKYTYTQDNCNDISEIIESILEGLSLDKIHPNLFEDLYPQLSSKYKEFVDRGSSKNASVIKEAINYIENYSAKSNNSSGSSSPIALKIDFDVPEEDDMTEKDREHLNELKEYQIYLAEREEKRKDQLNFTPEEMALGVQLVLDEDYENLDRRLIKKLIPELRRLQKQSVKNCKYKDAGKYFEAARKLEMLTTSFQYERMTADKAMELETKVLNMNFDLARLKQEWNAKIESAKIQLENDINLLVKEQNERLEEFDQQFQSDEIPITYCKYSGIVSDLKKKKEYLLSANRFEEAAEMHERIEKQKRDEERGFLDKYHQDLTLKREAFISQIEKKIASKQEQAQFQIDNMTNQKKKQVDQYKKALKRLQIKSQEAEELSLTAMTGCPSHLNSRTTSKSPSQIGNSTFSSSMYMSARGNKSSRSNWTETAGSKRSRAKSQRSNGNSRSLRNTGSGFPTSNERTSEELFRQRRAINSIIYTRTSLKLPKIHKQ</sequence>
<dbReference type="PANTHER" id="PTHR47026:SF2">
    <property type="entry name" value="FLAGELLAR ASSOCIATED PROTEIN"/>
    <property type="match status" value="1"/>
</dbReference>
<name>A0ABR2L5B8_9EUKA</name>
<feature type="region of interest" description="Disordered" evidence="2">
    <location>
        <begin position="400"/>
        <end position="481"/>
    </location>
</feature>
<reference evidence="3 4" key="1">
    <citation type="submission" date="2024-04" db="EMBL/GenBank/DDBJ databases">
        <title>Tritrichomonas musculus Genome.</title>
        <authorList>
            <person name="Alves-Ferreira E."/>
            <person name="Grigg M."/>
            <person name="Lorenzi H."/>
            <person name="Galac M."/>
        </authorList>
    </citation>
    <scope>NUCLEOTIDE SEQUENCE [LARGE SCALE GENOMIC DNA]</scope>
    <source>
        <strain evidence="3 4">EAF2021</strain>
    </source>
</reference>
<gene>
    <name evidence="3" type="ORF">M9Y10_000852</name>
</gene>
<comment type="caution">
    <text evidence="3">The sequence shown here is derived from an EMBL/GenBank/DDBJ whole genome shotgun (WGS) entry which is preliminary data.</text>
</comment>
<evidence type="ECO:0000256" key="2">
    <source>
        <dbReference type="SAM" id="MobiDB-lite"/>
    </source>
</evidence>